<evidence type="ECO:0000313" key="1">
    <source>
        <dbReference type="EMBL" id="AQT42430.1"/>
    </source>
</evidence>
<sequence length="38" mass="4597">MSGRAYYRNKKIVIEKKFETKALLPVKDEVVPLYRERK</sequence>
<reference evidence="1 2" key="1">
    <citation type="submission" date="2016-11" db="EMBL/GenBank/DDBJ databases">
        <title>Comparative genomics of Bartonella apis.</title>
        <authorList>
            <person name="Engel P."/>
        </authorList>
    </citation>
    <scope>NUCLEOTIDE SEQUENCE [LARGE SCALE GENOMIC DNA]</scope>
    <source>
        <strain evidence="1 2">BBC0178</strain>
    </source>
</reference>
<evidence type="ECO:0000313" key="2">
    <source>
        <dbReference type="Proteomes" id="UP000189660"/>
    </source>
</evidence>
<organism evidence="1 2">
    <name type="scientific">Bartonella apihabitans</name>
    <dbReference type="NCBI Taxonomy" id="2750929"/>
    <lineage>
        <taxon>Bacteria</taxon>
        <taxon>Pseudomonadati</taxon>
        <taxon>Pseudomonadota</taxon>
        <taxon>Alphaproteobacteria</taxon>
        <taxon>Hyphomicrobiales</taxon>
        <taxon>Bartonellaceae</taxon>
        <taxon>Bartonella</taxon>
    </lineage>
</organism>
<keyword evidence="2" id="KW-1185">Reference proteome</keyword>
<protein>
    <submittedName>
        <fullName evidence="1">Uncharacterized protein</fullName>
    </submittedName>
</protein>
<accession>A0A1U9MA82</accession>
<dbReference type="EMBL" id="CP015820">
    <property type="protein sequence ID" value="AQT42430.1"/>
    <property type="molecule type" value="Genomic_DNA"/>
</dbReference>
<dbReference type="Proteomes" id="UP000189660">
    <property type="component" value="Chromosome"/>
</dbReference>
<dbReference type="AlphaFoldDB" id="A0A1U9MA82"/>
<name>A0A1U9MA82_9HYPH</name>
<dbReference type="KEGG" id="bapa:BBC0178_009410"/>
<proteinExistence type="predicted"/>
<gene>
    <name evidence="1" type="ORF">BBC0178_009410</name>
</gene>